<reference evidence="2" key="1">
    <citation type="journal article" date="2023" name="Mol. Phylogenet. Evol.">
        <title>Genome-scale phylogeny and comparative genomics of the fungal order Sordariales.</title>
        <authorList>
            <person name="Hensen N."/>
            <person name="Bonometti L."/>
            <person name="Westerberg I."/>
            <person name="Brannstrom I.O."/>
            <person name="Guillou S."/>
            <person name="Cros-Aarteil S."/>
            <person name="Calhoun S."/>
            <person name="Haridas S."/>
            <person name="Kuo A."/>
            <person name="Mondo S."/>
            <person name="Pangilinan J."/>
            <person name="Riley R."/>
            <person name="LaButti K."/>
            <person name="Andreopoulos B."/>
            <person name="Lipzen A."/>
            <person name="Chen C."/>
            <person name="Yan M."/>
            <person name="Daum C."/>
            <person name="Ng V."/>
            <person name="Clum A."/>
            <person name="Steindorff A."/>
            <person name="Ohm R.A."/>
            <person name="Martin F."/>
            <person name="Silar P."/>
            <person name="Natvig D.O."/>
            <person name="Lalanne C."/>
            <person name="Gautier V."/>
            <person name="Ament-Velasquez S.L."/>
            <person name="Kruys A."/>
            <person name="Hutchinson M.I."/>
            <person name="Powell A.J."/>
            <person name="Barry K."/>
            <person name="Miller A.N."/>
            <person name="Grigoriev I.V."/>
            <person name="Debuchy R."/>
            <person name="Gladieux P."/>
            <person name="Hiltunen Thoren M."/>
            <person name="Johannesson H."/>
        </authorList>
    </citation>
    <scope>NUCLEOTIDE SEQUENCE</scope>
    <source>
        <strain evidence="2">CBS 892.96</strain>
    </source>
</reference>
<accession>A0AAN6W838</accession>
<gene>
    <name evidence="2" type="ORF">QBC36DRAFT_379492</name>
</gene>
<comment type="caution">
    <text evidence="2">The sequence shown here is derived from an EMBL/GenBank/DDBJ whole genome shotgun (WGS) entry which is preliminary data.</text>
</comment>
<evidence type="ECO:0000256" key="1">
    <source>
        <dbReference type="SAM" id="MobiDB-lite"/>
    </source>
</evidence>
<organism evidence="2 3">
    <name type="scientific">Triangularia setosa</name>
    <dbReference type="NCBI Taxonomy" id="2587417"/>
    <lineage>
        <taxon>Eukaryota</taxon>
        <taxon>Fungi</taxon>
        <taxon>Dikarya</taxon>
        <taxon>Ascomycota</taxon>
        <taxon>Pezizomycotina</taxon>
        <taxon>Sordariomycetes</taxon>
        <taxon>Sordariomycetidae</taxon>
        <taxon>Sordariales</taxon>
        <taxon>Podosporaceae</taxon>
        <taxon>Triangularia</taxon>
    </lineage>
</organism>
<evidence type="ECO:0000313" key="2">
    <source>
        <dbReference type="EMBL" id="KAK4175292.1"/>
    </source>
</evidence>
<feature type="compositionally biased region" description="Basic and acidic residues" evidence="1">
    <location>
        <begin position="89"/>
        <end position="105"/>
    </location>
</feature>
<protein>
    <submittedName>
        <fullName evidence="2">Uncharacterized protein</fullName>
    </submittedName>
</protein>
<reference evidence="2" key="2">
    <citation type="submission" date="2023-05" db="EMBL/GenBank/DDBJ databases">
        <authorList>
            <consortium name="Lawrence Berkeley National Laboratory"/>
            <person name="Steindorff A."/>
            <person name="Hensen N."/>
            <person name="Bonometti L."/>
            <person name="Westerberg I."/>
            <person name="Brannstrom I.O."/>
            <person name="Guillou S."/>
            <person name="Cros-Aarteil S."/>
            <person name="Calhoun S."/>
            <person name="Haridas S."/>
            <person name="Kuo A."/>
            <person name="Mondo S."/>
            <person name="Pangilinan J."/>
            <person name="Riley R."/>
            <person name="Labutti K."/>
            <person name="Andreopoulos B."/>
            <person name="Lipzen A."/>
            <person name="Chen C."/>
            <person name="Yanf M."/>
            <person name="Daum C."/>
            <person name="Ng V."/>
            <person name="Clum A."/>
            <person name="Ohm R."/>
            <person name="Martin F."/>
            <person name="Silar P."/>
            <person name="Natvig D."/>
            <person name="Lalanne C."/>
            <person name="Gautier V."/>
            <person name="Ament-Velasquez S.L."/>
            <person name="Kruys A."/>
            <person name="Hutchinson M.I."/>
            <person name="Powell A.J."/>
            <person name="Barry K."/>
            <person name="Miller A.N."/>
            <person name="Grigoriev I.V."/>
            <person name="Debuchy R."/>
            <person name="Gladieux P."/>
            <person name="Thoren M.H."/>
            <person name="Johannesson H."/>
        </authorList>
    </citation>
    <scope>NUCLEOTIDE SEQUENCE</scope>
    <source>
        <strain evidence="2">CBS 892.96</strain>
    </source>
</reference>
<sequence length="117" mass="13065">MVCSDSELTNDDARRLSVPETRAFALLYSEVRDKDSQRELDMLEVVVESLRLKDDDSRGITCEAVNEPDGVARPPMRARNRQGSGHSNQRRDVGWRDRDNTRKDGSMSGGDADLSPG</sequence>
<proteinExistence type="predicted"/>
<evidence type="ECO:0000313" key="3">
    <source>
        <dbReference type="Proteomes" id="UP001302321"/>
    </source>
</evidence>
<dbReference type="EMBL" id="MU866241">
    <property type="protein sequence ID" value="KAK4175292.1"/>
    <property type="molecule type" value="Genomic_DNA"/>
</dbReference>
<name>A0AAN6W838_9PEZI</name>
<dbReference type="Proteomes" id="UP001302321">
    <property type="component" value="Unassembled WGS sequence"/>
</dbReference>
<dbReference type="AlphaFoldDB" id="A0AAN6W838"/>
<feature type="region of interest" description="Disordered" evidence="1">
    <location>
        <begin position="56"/>
        <end position="117"/>
    </location>
</feature>
<keyword evidence="3" id="KW-1185">Reference proteome</keyword>